<evidence type="ECO:0000313" key="3">
    <source>
        <dbReference type="Proteomes" id="UP000679213"/>
    </source>
</evidence>
<evidence type="ECO:0000259" key="1">
    <source>
        <dbReference type="Pfam" id="PF01261"/>
    </source>
</evidence>
<dbReference type="AlphaFoldDB" id="A0A8D6PRG2"/>
<feature type="domain" description="Xylose isomerase-like TIM barrel" evidence="1">
    <location>
        <begin position="48"/>
        <end position="231"/>
    </location>
</feature>
<dbReference type="RefSeq" id="WP_214400079.1">
    <property type="nucleotide sequence ID" value="NZ_LR792632.1"/>
</dbReference>
<dbReference type="GeneID" id="65882953"/>
<dbReference type="InterPro" id="IPR050312">
    <property type="entry name" value="IolE/XylAMocC-like"/>
</dbReference>
<gene>
    <name evidence="2" type="ORF">MLAUSG7_0145</name>
</gene>
<dbReference type="PANTHER" id="PTHR12110:SF21">
    <property type="entry name" value="XYLOSE ISOMERASE-LIKE TIM BARREL DOMAIN-CONTAINING PROTEIN"/>
    <property type="match status" value="1"/>
</dbReference>
<dbReference type="Gene3D" id="3.20.20.150">
    <property type="entry name" value="Divalent-metal-dependent TIM barrel enzymes"/>
    <property type="match status" value="1"/>
</dbReference>
<name>A0A8D6PRG2_9EURY</name>
<organism evidence="2 3">
    <name type="scientific">Methanocaldococcus lauensis</name>
    <dbReference type="NCBI Taxonomy" id="2546128"/>
    <lineage>
        <taxon>Archaea</taxon>
        <taxon>Methanobacteriati</taxon>
        <taxon>Methanobacteriota</taxon>
        <taxon>Methanomada group</taxon>
        <taxon>Methanococci</taxon>
        <taxon>Methanococcales</taxon>
        <taxon>Methanocaldococcaceae</taxon>
        <taxon>Methanocaldococcus</taxon>
    </lineage>
</organism>
<dbReference type="InterPro" id="IPR013022">
    <property type="entry name" value="Xyl_isomerase-like_TIM-brl"/>
</dbReference>
<dbReference type="Proteomes" id="UP000679213">
    <property type="component" value="Chromosome I"/>
</dbReference>
<dbReference type="Pfam" id="PF01261">
    <property type="entry name" value="AP_endonuc_2"/>
    <property type="match status" value="1"/>
</dbReference>
<dbReference type="InterPro" id="IPR036237">
    <property type="entry name" value="Xyl_isomerase-like_sf"/>
</dbReference>
<sequence>MKIGVSTCIFLDTDKNLEKSLNILEKKVKYVELGCDGNLNIMSDKNIEITKSYNLRYTLHCPITDLNISSYREKIRKVSLEFVIDILKCAIDINAKLIVLHPGYSVFKSDYNKSLSSLIKSLKELNKIQEEYGIQITIENMPSYDMFMFRHPEKSIIENLDELKITFDIGHSFLNNNIQNFLELSDLIAHIHIHDNNGEFDEHLCIGKGKINFNDFKKDLKRINAIKMIELQKKSLNDLDICIQNLKELLK</sequence>
<dbReference type="SUPFAM" id="SSF51658">
    <property type="entry name" value="Xylose isomerase-like"/>
    <property type="match status" value="1"/>
</dbReference>
<protein>
    <submittedName>
        <fullName evidence="2">Xylose isomerase domain protein TIM barrel</fullName>
    </submittedName>
</protein>
<dbReference type="EMBL" id="LR792632">
    <property type="protein sequence ID" value="CAB3287322.1"/>
    <property type="molecule type" value="Genomic_DNA"/>
</dbReference>
<evidence type="ECO:0000313" key="2">
    <source>
        <dbReference type="EMBL" id="CAB3287322.1"/>
    </source>
</evidence>
<dbReference type="KEGG" id="mesg:MLAUSG7_0145"/>
<proteinExistence type="predicted"/>
<dbReference type="PANTHER" id="PTHR12110">
    <property type="entry name" value="HYDROXYPYRUVATE ISOMERASE"/>
    <property type="match status" value="1"/>
</dbReference>
<dbReference type="GO" id="GO:0016853">
    <property type="term" value="F:isomerase activity"/>
    <property type="evidence" value="ECO:0007669"/>
    <property type="project" value="UniProtKB-KW"/>
</dbReference>
<accession>A0A8D6PRG2</accession>
<reference evidence="2 3" key="1">
    <citation type="submission" date="2020-04" db="EMBL/GenBank/DDBJ databases">
        <authorList>
            <consortium name="Genoscope - CEA"/>
            <person name="William W."/>
        </authorList>
    </citation>
    <scope>NUCLEOTIDE SEQUENCE [LARGE SCALE GENOMIC DNA]</scope>
    <source>
        <strain evidence="2 3">SG7</strain>
    </source>
</reference>
<keyword evidence="2" id="KW-0413">Isomerase</keyword>
<keyword evidence="3" id="KW-1185">Reference proteome</keyword>